<sequence length="386" mass="41735">MDDDCTLTVRRRGLNYSKHGRGWGGGKGEIGGGPVRVVVDRKGELFTAEGRGKAIVNPGPEDPRTIIYTVEGVQGASVGGSGSGLFCFNGGVTVRYYDGCDLRSVFEELGSERARRSPGFHPFLEPLYTCPSGLTLCYLHCLRSSPKIVVSRGDGKSGFDVVCEDEGAMVKRLLSHAEMEGKDVGGIVDEYELGVAPKFSSIGIAKYSLLKLSPFRDFYESVALSKLALSKSPMDVLATCEVSNGKFGTGSCMLFYSKVLERLGGGREGEWRDAARGVVKTEDGVASIGVDMEGRVEEARRLGGIQGTFVDWWNRVREAEKGAAGQQPGQGGEDEGKSEVERSFDECKEHLDEVALIGEGWEGCEVKAKEIFKDVKGAEDIVEWLS</sequence>
<dbReference type="AlphaFoldDB" id="A0A9W7LGD3"/>
<protein>
    <submittedName>
        <fullName evidence="2">Uncharacterized protein</fullName>
    </submittedName>
</protein>
<comment type="caution">
    <text evidence="2">The sequence shown here is derived from an EMBL/GenBank/DDBJ whole genome shotgun (WGS) entry which is preliminary data.</text>
</comment>
<evidence type="ECO:0000313" key="2">
    <source>
        <dbReference type="EMBL" id="GMI48492.1"/>
    </source>
</evidence>
<feature type="region of interest" description="Disordered" evidence="1">
    <location>
        <begin position="320"/>
        <end position="342"/>
    </location>
</feature>
<dbReference type="Proteomes" id="UP001165065">
    <property type="component" value="Unassembled WGS sequence"/>
</dbReference>
<name>A0A9W7LGD3_9STRA</name>
<gene>
    <name evidence="2" type="ORF">TrCOL_g5891</name>
</gene>
<evidence type="ECO:0000256" key="1">
    <source>
        <dbReference type="SAM" id="MobiDB-lite"/>
    </source>
</evidence>
<evidence type="ECO:0000313" key="3">
    <source>
        <dbReference type="Proteomes" id="UP001165065"/>
    </source>
</evidence>
<dbReference type="EMBL" id="BRYA01000402">
    <property type="protein sequence ID" value="GMI48492.1"/>
    <property type="molecule type" value="Genomic_DNA"/>
</dbReference>
<dbReference type="OrthoDB" id="10555273at2759"/>
<keyword evidence="3" id="KW-1185">Reference proteome</keyword>
<accession>A0A9W7LGD3</accession>
<proteinExistence type="predicted"/>
<reference evidence="3" key="1">
    <citation type="journal article" date="2023" name="Commun. Biol.">
        <title>Genome analysis of Parmales, the sister group of diatoms, reveals the evolutionary specialization of diatoms from phago-mixotrophs to photoautotrophs.</title>
        <authorList>
            <person name="Ban H."/>
            <person name="Sato S."/>
            <person name="Yoshikawa S."/>
            <person name="Yamada K."/>
            <person name="Nakamura Y."/>
            <person name="Ichinomiya M."/>
            <person name="Sato N."/>
            <person name="Blanc-Mathieu R."/>
            <person name="Endo H."/>
            <person name="Kuwata A."/>
            <person name="Ogata H."/>
        </authorList>
    </citation>
    <scope>NUCLEOTIDE SEQUENCE [LARGE SCALE GENOMIC DNA]</scope>
</reference>
<organism evidence="2 3">
    <name type="scientific">Triparma columacea</name>
    <dbReference type="NCBI Taxonomy" id="722753"/>
    <lineage>
        <taxon>Eukaryota</taxon>
        <taxon>Sar</taxon>
        <taxon>Stramenopiles</taxon>
        <taxon>Ochrophyta</taxon>
        <taxon>Bolidophyceae</taxon>
        <taxon>Parmales</taxon>
        <taxon>Triparmaceae</taxon>
        <taxon>Triparma</taxon>
    </lineage>
</organism>